<gene>
    <name evidence="1" type="ORF">GMES_2377</name>
</gene>
<dbReference type="AlphaFoldDB" id="K6Z2Q6"/>
<organism evidence="1 2">
    <name type="scientific">Paraglaciecola mesophila KMM 241</name>
    <dbReference type="NCBI Taxonomy" id="1128912"/>
    <lineage>
        <taxon>Bacteria</taxon>
        <taxon>Pseudomonadati</taxon>
        <taxon>Pseudomonadota</taxon>
        <taxon>Gammaproteobacteria</taxon>
        <taxon>Alteromonadales</taxon>
        <taxon>Alteromonadaceae</taxon>
        <taxon>Paraglaciecola</taxon>
    </lineage>
</organism>
<evidence type="ECO:0000313" key="2">
    <source>
        <dbReference type="Proteomes" id="UP000006263"/>
    </source>
</evidence>
<comment type="caution">
    <text evidence="1">The sequence shown here is derived from an EMBL/GenBank/DDBJ whole genome shotgun (WGS) entry which is preliminary data.</text>
</comment>
<reference evidence="1 2" key="1">
    <citation type="journal article" date="2017" name="Antonie Van Leeuwenhoek">
        <title>Rhizobium rhizosphaerae sp. nov., a novel species isolated from rice rhizosphere.</title>
        <authorList>
            <person name="Zhao J.J."/>
            <person name="Zhang J."/>
            <person name="Zhang R.J."/>
            <person name="Zhang C.W."/>
            <person name="Yin H.Q."/>
            <person name="Zhang X.X."/>
        </authorList>
    </citation>
    <scope>NUCLEOTIDE SEQUENCE [LARGE SCALE GENOMIC DNA]</scope>
    <source>
        <strain evidence="1 2">KMM 241</strain>
    </source>
</reference>
<name>K6Z2Q6_9ALTE</name>
<dbReference type="EMBL" id="BAEP01000049">
    <property type="protein sequence ID" value="GAC24672.1"/>
    <property type="molecule type" value="Genomic_DNA"/>
</dbReference>
<protein>
    <submittedName>
        <fullName evidence="1">Uncharacterized protein</fullName>
    </submittedName>
</protein>
<sequence>MRKISAMYTTQIGRGPFDTLTMSGNAVLAQYPGITEL</sequence>
<accession>K6Z2Q6</accession>
<dbReference type="Proteomes" id="UP000006263">
    <property type="component" value="Unassembled WGS sequence"/>
</dbReference>
<proteinExistence type="predicted"/>
<evidence type="ECO:0000313" key="1">
    <source>
        <dbReference type="EMBL" id="GAC24672.1"/>
    </source>
</evidence>